<sequence length="309" mass="33641">MHFRYDGANPRTIARYGALAVGALVVLSLLFGTGYTIDQKNVGVVSRFGAFSRTAGPGLHFKLPWVESVVEYSTATQQVAIQKSEVFTADNQGVNVTMLVQFNVPDGDVQNLYEHVPFYEQRIYTLANDRMKSAFGRRQVSDVPSARSLIESEIKADVAAQALKLYGIEVSEVQITDLDYTEAFRHAIDMMTRAKAEVTRSEQLRQQAVIDAERQQIAAQANANAAVAAAEGEARSIRAKSEAEAAATRVKGEAEADAIRAQAAALGASPNYVTYTQARRWDGRLPATILGSQPVPMMTMPVMGPMNGH</sequence>
<dbReference type="CDD" id="cd03401">
    <property type="entry name" value="SPFH_prohibitin"/>
    <property type="match status" value="1"/>
</dbReference>
<evidence type="ECO:0000313" key="5">
    <source>
        <dbReference type="Proteomes" id="UP001449795"/>
    </source>
</evidence>
<dbReference type="RefSeq" id="WP_342627746.1">
    <property type="nucleotide sequence ID" value="NZ_CP152276.1"/>
</dbReference>
<feature type="transmembrane region" description="Helical" evidence="2">
    <location>
        <begin position="12"/>
        <end position="37"/>
    </location>
</feature>
<dbReference type="Proteomes" id="UP001449795">
    <property type="component" value="Chromosome"/>
</dbReference>
<keyword evidence="2" id="KW-1133">Transmembrane helix</keyword>
<evidence type="ECO:0000259" key="3">
    <source>
        <dbReference type="SMART" id="SM00244"/>
    </source>
</evidence>
<name>A0ABZ3D2N3_9PROT</name>
<dbReference type="Pfam" id="PF01145">
    <property type="entry name" value="Band_7"/>
    <property type="match status" value="1"/>
</dbReference>
<dbReference type="InterPro" id="IPR001107">
    <property type="entry name" value="Band_7"/>
</dbReference>
<reference evidence="4 5" key="1">
    <citation type="submission" date="2024-04" db="EMBL/GenBank/DDBJ databases">
        <title>Complete genome sequence of Nguyenibacter vanlangesis HBCM-1154, a strain capable of nitrogen fixation, IAA production, and phosphorus solubilization isolated from sugarcane soil.</title>
        <authorList>
            <person name="MY HANH P."/>
        </authorList>
    </citation>
    <scope>NUCLEOTIDE SEQUENCE [LARGE SCALE GENOMIC DNA]</scope>
    <source>
        <strain evidence="4 5">HBCM 1154</strain>
    </source>
</reference>
<evidence type="ECO:0000256" key="2">
    <source>
        <dbReference type="SAM" id="Phobius"/>
    </source>
</evidence>
<dbReference type="PANTHER" id="PTHR42911">
    <property type="entry name" value="MODULATOR OF FTSH PROTEASE HFLC"/>
    <property type="match status" value="1"/>
</dbReference>
<dbReference type="EMBL" id="CP152276">
    <property type="protein sequence ID" value="XAE41925.1"/>
    <property type="molecule type" value="Genomic_DNA"/>
</dbReference>
<keyword evidence="2" id="KW-0812">Transmembrane</keyword>
<keyword evidence="5" id="KW-1185">Reference proteome</keyword>
<dbReference type="Gene3D" id="3.30.479.30">
    <property type="entry name" value="Band 7 domain"/>
    <property type="match status" value="1"/>
</dbReference>
<keyword evidence="2" id="KW-0472">Membrane</keyword>
<comment type="subcellular location">
    <subcellularLocation>
        <location evidence="1">Membrane</location>
        <topology evidence="1">Single-pass membrane protein</topology>
    </subcellularLocation>
</comment>
<evidence type="ECO:0000256" key="1">
    <source>
        <dbReference type="ARBA" id="ARBA00004167"/>
    </source>
</evidence>
<proteinExistence type="predicted"/>
<dbReference type="PANTHER" id="PTHR42911:SF2">
    <property type="entry name" value="PROHIBITIN FAMILY PROTEIN"/>
    <property type="match status" value="1"/>
</dbReference>
<accession>A0ABZ3D2N3</accession>
<gene>
    <name evidence="4" type="ORF">AAC691_16830</name>
</gene>
<feature type="domain" description="Band 7" evidence="3">
    <location>
        <begin position="35"/>
        <end position="192"/>
    </location>
</feature>
<dbReference type="SMART" id="SM00244">
    <property type="entry name" value="PHB"/>
    <property type="match status" value="1"/>
</dbReference>
<dbReference type="SUPFAM" id="SSF117892">
    <property type="entry name" value="Band 7/SPFH domain"/>
    <property type="match status" value="1"/>
</dbReference>
<organism evidence="4 5">
    <name type="scientific">Nguyenibacter vanlangensis</name>
    <dbReference type="NCBI Taxonomy" id="1216886"/>
    <lineage>
        <taxon>Bacteria</taxon>
        <taxon>Pseudomonadati</taxon>
        <taxon>Pseudomonadota</taxon>
        <taxon>Alphaproteobacteria</taxon>
        <taxon>Acetobacterales</taxon>
        <taxon>Acetobacteraceae</taxon>
        <taxon>Nguyenibacter</taxon>
    </lineage>
</organism>
<evidence type="ECO:0000313" key="4">
    <source>
        <dbReference type="EMBL" id="XAE41925.1"/>
    </source>
</evidence>
<dbReference type="InterPro" id="IPR000163">
    <property type="entry name" value="Prohibitin"/>
</dbReference>
<dbReference type="InterPro" id="IPR036013">
    <property type="entry name" value="Band_7/SPFH_dom_sf"/>
</dbReference>
<protein>
    <submittedName>
        <fullName evidence="4">Prohibitin family protein</fullName>
    </submittedName>
</protein>